<comment type="caution">
    <text evidence="1">The sequence shown here is derived from an EMBL/GenBank/DDBJ whole genome shotgun (WGS) entry which is preliminary data.</text>
</comment>
<evidence type="ECO:0000313" key="1">
    <source>
        <dbReference type="EMBL" id="KAJ6039055.1"/>
    </source>
</evidence>
<reference evidence="1" key="2">
    <citation type="submission" date="2023-01" db="EMBL/GenBank/DDBJ databases">
        <authorList>
            <person name="Petersen C."/>
        </authorList>
    </citation>
    <scope>NUCLEOTIDE SEQUENCE</scope>
    <source>
        <strain evidence="1">IBT 15450</strain>
    </source>
</reference>
<keyword evidence="2" id="KW-1185">Reference proteome</keyword>
<sequence>MKHPLFSPAVNEIQNRKLPRKVFADVVEALTAAAYECGGISLSQQLLGIFLPELSNISAEAQHTRKQDHKFPDHLEEKIDLLLAFKFQDRTLIWEALTHPSWQRDDTTGSY</sequence>
<organism evidence="1 2">
    <name type="scientific">Penicillium canescens</name>
    <dbReference type="NCBI Taxonomy" id="5083"/>
    <lineage>
        <taxon>Eukaryota</taxon>
        <taxon>Fungi</taxon>
        <taxon>Dikarya</taxon>
        <taxon>Ascomycota</taxon>
        <taxon>Pezizomycotina</taxon>
        <taxon>Eurotiomycetes</taxon>
        <taxon>Eurotiomycetidae</taxon>
        <taxon>Eurotiales</taxon>
        <taxon>Aspergillaceae</taxon>
        <taxon>Penicillium</taxon>
    </lineage>
</organism>
<gene>
    <name evidence="1" type="ORF">N7460_007087</name>
</gene>
<dbReference type="EMBL" id="JAQJZL010000006">
    <property type="protein sequence ID" value="KAJ6039055.1"/>
    <property type="molecule type" value="Genomic_DNA"/>
</dbReference>
<protein>
    <submittedName>
        <fullName evidence="1">Uncharacterized protein</fullName>
    </submittedName>
</protein>
<dbReference type="Proteomes" id="UP001219568">
    <property type="component" value="Unassembled WGS sequence"/>
</dbReference>
<name>A0AAD6N7R4_PENCN</name>
<reference evidence="1" key="1">
    <citation type="journal article" date="2023" name="IMA Fungus">
        <title>Comparative genomic study of the Penicillium genus elucidates a diverse pangenome and 15 lateral gene transfer events.</title>
        <authorList>
            <person name="Petersen C."/>
            <person name="Sorensen T."/>
            <person name="Nielsen M.R."/>
            <person name="Sondergaard T.E."/>
            <person name="Sorensen J.L."/>
            <person name="Fitzpatrick D.A."/>
            <person name="Frisvad J.C."/>
            <person name="Nielsen K.L."/>
        </authorList>
    </citation>
    <scope>NUCLEOTIDE SEQUENCE</scope>
    <source>
        <strain evidence="1">IBT 15450</strain>
    </source>
</reference>
<accession>A0AAD6N7R4</accession>
<dbReference type="AlphaFoldDB" id="A0AAD6N7R4"/>
<evidence type="ECO:0000313" key="2">
    <source>
        <dbReference type="Proteomes" id="UP001219568"/>
    </source>
</evidence>
<proteinExistence type="predicted"/>